<protein>
    <submittedName>
        <fullName evidence="4">Hydantoinase B/oxoprolinase family protein</fullName>
    </submittedName>
</protein>
<name>A0A8A2U645_9EURY</name>
<organism evidence="4 5">
    <name type="scientific">Natrinema longum</name>
    <dbReference type="NCBI Taxonomy" id="370324"/>
    <lineage>
        <taxon>Archaea</taxon>
        <taxon>Methanobacteriati</taxon>
        <taxon>Methanobacteriota</taxon>
        <taxon>Stenosarchaea group</taxon>
        <taxon>Halobacteria</taxon>
        <taxon>Halobacteriales</taxon>
        <taxon>Natrialbaceae</taxon>
        <taxon>Natrinema</taxon>
    </lineage>
</organism>
<evidence type="ECO:0000256" key="1">
    <source>
        <dbReference type="SAM" id="Coils"/>
    </source>
</evidence>
<dbReference type="RefSeq" id="WP_207269447.1">
    <property type="nucleotide sequence ID" value="NZ_CP071463.1"/>
</dbReference>
<evidence type="ECO:0000313" key="5">
    <source>
        <dbReference type="Proteomes" id="UP000663191"/>
    </source>
</evidence>
<evidence type="ECO:0000313" key="4">
    <source>
        <dbReference type="EMBL" id="QSW84201.1"/>
    </source>
</evidence>
<reference evidence="4 5" key="1">
    <citation type="journal article" date="2006" name="Int. J. Syst. Evol. Microbiol.">
        <title>Haloterrigena longa sp. nov. and Haloterrigena limicola sp. nov., extremely halophilic archaea isolated from a salt lake.</title>
        <authorList>
            <person name="Cui H.L."/>
            <person name="Tohty D."/>
            <person name="Zhou P.J."/>
            <person name="Liu S.J."/>
        </authorList>
    </citation>
    <scope>NUCLEOTIDE SEQUENCE [LARGE SCALE GENOMIC DNA]</scope>
    <source>
        <strain evidence="4 5">ABH32</strain>
    </source>
</reference>
<dbReference type="PANTHER" id="PTHR11365:SF23">
    <property type="entry name" value="HYPOTHETICAL 5-OXOPROLINASE (EUROFUNG)-RELATED"/>
    <property type="match status" value="1"/>
</dbReference>
<dbReference type="InterPro" id="IPR003692">
    <property type="entry name" value="Hydantoinase_B"/>
</dbReference>
<dbReference type="InterPro" id="IPR045079">
    <property type="entry name" value="Oxoprolinase-like"/>
</dbReference>
<dbReference type="GeneID" id="63184512"/>
<sequence>MTTDPTDETDDRIDPVTLEVVRNQLESVAEEMGQTLIRGAYSPNIKERRDCSTALFDAEGRMIAQAEHIPVHLGAMPAAVDAVREHDPKPGDVFVLNDPFTGGTHLPDVTMVSPIAPGHDGSSGSDDEDDARSIVGYAVSRAHHADVGGMTPGSMPAGAEEIYQEGLRLPPIRLVEGGEPREDVRSLVLANVRNLRERRADLRAQQAANERAEARLGALFDEHGRGTVLEGFDAVIDYSRERIAAEIAALPDGTYEATDVLEGDGVTDEDVEIAAAVTVDGGTIDVDFSGTAAQVAGNLNAPLAVATSAVYFVVRCITDPEIPPNHGCYEPVSVAAPEGSLLNPNPPAAVVGGNVETSQRVTDVVFTALAQAAPDRVPAQGQGTMNNLTIGARDGSFAYYETLGGGFGARADRDGMDGVQVGMTNTLNTPVESLETEYPLRVERYALREGSGGRGRFRGGLGLERSVTVETPATVSLLTERRRHAPKGVAGGGDGATGENLIDGEAVPAKTTVDVTAGTTVTVKTPGGGGHGDPGERNAESVETDRAAGTHRESIDRNGS</sequence>
<accession>A0A8A2U645</accession>
<feature type="region of interest" description="Disordered" evidence="2">
    <location>
        <begin position="520"/>
        <end position="560"/>
    </location>
</feature>
<keyword evidence="1" id="KW-0175">Coiled coil</keyword>
<feature type="compositionally biased region" description="Basic and acidic residues" evidence="2">
    <location>
        <begin position="533"/>
        <end position="560"/>
    </location>
</feature>
<dbReference type="AlphaFoldDB" id="A0A8A2U645"/>
<evidence type="ECO:0000259" key="3">
    <source>
        <dbReference type="Pfam" id="PF02538"/>
    </source>
</evidence>
<dbReference type="KEGG" id="hlo:J0X27_12170"/>
<dbReference type="GO" id="GO:0017168">
    <property type="term" value="F:5-oxoprolinase (ATP-hydrolyzing) activity"/>
    <property type="evidence" value="ECO:0007669"/>
    <property type="project" value="TreeGrafter"/>
</dbReference>
<gene>
    <name evidence="4" type="ORF">J0X27_12170</name>
</gene>
<dbReference type="PANTHER" id="PTHR11365">
    <property type="entry name" value="5-OXOPROLINASE RELATED"/>
    <property type="match status" value="1"/>
</dbReference>
<dbReference type="GO" id="GO:0005829">
    <property type="term" value="C:cytosol"/>
    <property type="evidence" value="ECO:0007669"/>
    <property type="project" value="TreeGrafter"/>
</dbReference>
<dbReference type="Pfam" id="PF02538">
    <property type="entry name" value="Hydantoinase_B"/>
    <property type="match status" value="1"/>
</dbReference>
<evidence type="ECO:0000256" key="2">
    <source>
        <dbReference type="SAM" id="MobiDB-lite"/>
    </source>
</evidence>
<feature type="coiled-coil region" evidence="1">
    <location>
        <begin position="192"/>
        <end position="222"/>
    </location>
</feature>
<dbReference type="EMBL" id="CP071463">
    <property type="protein sequence ID" value="QSW84201.1"/>
    <property type="molecule type" value="Genomic_DNA"/>
</dbReference>
<keyword evidence="5" id="KW-1185">Reference proteome</keyword>
<feature type="domain" description="Hydantoinase B/oxoprolinase" evidence="3">
    <location>
        <begin position="14"/>
        <end position="534"/>
    </location>
</feature>
<dbReference type="OrthoDB" id="8261at2157"/>
<dbReference type="Proteomes" id="UP000663191">
    <property type="component" value="Chromosome"/>
</dbReference>
<dbReference type="GO" id="GO:0006749">
    <property type="term" value="P:glutathione metabolic process"/>
    <property type="evidence" value="ECO:0007669"/>
    <property type="project" value="TreeGrafter"/>
</dbReference>
<proteinExistence type="predicted"/>